<evidence type="ECO:0000259" key="8">
    <source>
        <dbReference type="Pfam" id="PF07524"/>
    </source>
</evidence>
<dbReference type="PANTHER" id="PTHR46469">
    <property type="entry name" value="TRANSCRIPTION INITIATION FACTOR TFIID SUBUNIT 8"/>
    <property type="match status" value="1"/>
</dbReference>
<organism evidence="10 11">
    <name type="scientific">Coleophoma cylindrospora</name>
    <dbReference type="NCBI Taxonomy" id="1849047"/>
    <lineage>
        <taxon>Eukaryota</taxon>
        <taxon>Fungi</taxon>
        <taxon>Dikarya</taxon>
        <taxon>Ascomycota</taxon>
        <taxon>Pezizomycotina</taxon>
        <taxon>Leotiomycetes</taxon>
        <taxon>Helotiales</taxon>
        <taxon>Dermateaceae</taxon>
        <taxon>Coleophoma</taxon>
    </lineage>
</organism>
<evidence type="ECO:0000256" key="4">
    <source>
        <dbReference type="ARBA" id="ARBA00023015"/>
    </source>
</evidence>
<proteinExistence type="inferred from homology"/>
<evidence type="ECO:0000256" key="2">
    <source>
        <dbReference type="ARBA" id="ARBA00008767"/>
    </source>
</evidence>
<feature type="region of interest" description="Disordered" evidence="7">
    <location>
        <begin position="133"/>
        <end position="157"/>
    </location>
</feature>
<keyword evidence="11" id="KW-1185">Reference proteome</keyword>
<reference evidence="10 11" key="1">
    <citation type="journal article" date="2018" name="IMA Fungus">
        <title>IMA Genome-F 9: Draft genome sequence of Annulohypoxylon stygium, Aspergillus mulundensis, Berkeleyomyces basicola (syn. Thielaviopsis basicola), Ceratocystis smalleyi, two Cercospora beticola strains, Coleophoma cylindrospora, Fusarium fracticaudum, Phialophora cf. hyalina, and Morchella septimelata.</title>
        <authorList>
            <person name="Wingfield B.D."/>
            <person name="Bills G.F."/>
            <person name="Dong Y."/>
            <person name="Huang W."/>
            <person name="Nel W.J."/>
            <person name="Swalarsk-Parry B.S."/>
            <person name="Vaghefi N."/>
            <person name="Wilken P.M."/>
            <person name="An Z."/>
            <person name="de Beer Z.W."/>
            <person name="De Vos L."/>
            <person name="Chen L."/>
            <person name="Duong T.A."/>
            <person name="Gao Y."/>
            <person name="Hammerbacher A."/>
            <person name="Kikkert J.R."/>
            <person name="Li Y."/>
            <person name="Li H."/>
            <person name="Li K."/>
            <person name="Li Q."/>
            <person name="Liu X."/>
            <person name="Ma X."/>
            <person name="Naidoo K."/>
            <person name="Pethybridge S.J."/>
            <person name="Sun J."/>
            <person name="Steenkamp E.T."/>
            <person name="van der Nest M.A."/>
            <person name="van Wyk S."/>
            <person name="Wingfield M.J."/>
            <person name="Xiong C."/>
            <person name="Yue Q."/>
            <person name="Zhang X."/>
        </authorList>
    </citation>
    <scope>NUCLEOTIDE SEQUENCE [LARGE SCALE GENOMIC DNA]</scope>
    <source>
        <strain evidence="10 11">BP6252</strain>
    </source>
</reference>
<comment type="similarity">
    <text evidence="2">Belongs to the TAF8 family.</text>
</comment>
<feature type="region of interest" description="Disordered" evidence="7">
    <location>
        <begin position="234"/>
        <end position="253"/>
    </location>
</feature>
<keyword evidence="6" id="KW-0539">Nucleus</keyword>
<evidence type="ECO:0000256" key="5">
    <source>
        <dbReference type="ARBA" id="ARBA00023163"/>
    </source>
</evidence>
<evidence type="ECO:0000259" key="9">
    <source>
        <dbReference type="Pfam" id="PF10406"/>
    </source>
</evidence>
<dbReference type="OrthoDB" id="2193813at2759"/>
<evidence type="ECO:0000256" key="7">
    <source>
        <dbReference type="SAM" id="MobiDB-lite"/>
    </source>
</evidence>
<keyword evidence="5" id="KW-0804">Transcription</keyword>
<feature type="domain" description="Transcription factor TFIID subunit 8 C-terminal" evidence="9">
    <location>
        <begin position="179"/>
        <end position="226"/>
    </location>
</feature>
<dbReference type="CDD" id="cd00076">
    <property type="entry name" value="HFD_SF"/>
    <property type="match status" value="1"/>
</dbReference>
<dbReference type="Pfam" id="PF10406">
    <property type="entry name" value="TAF8_C"/>
    <property type="match status" value="1"/>
</dbReference>
<dbReference type="EMBL" id="PDLM01000003">
    <property type="protein sequence ID" value="RDW82053.1"/>
    <property type="molecule type" value="Genomic_DNA"/>
</dbReference>
<name>A0A3D8S6Y6_9HELO</name>
<comment type="caution">
    <text evidence="10">The sequence shown here is derived from an EMBL/GenBank/DDBJ whole genome shotgun (WGS) entry which is preliminary data.</text>
</comment>
<dbReference type="GO" id="GO:0006367">
    <property type="term" value="P:transcription initiation at RNA polymerase II promoter"/>
    <property type="evidence" value="ECO:0007669"/>
    <property type="project" value="TreeGrafter"/>
</dbReference>
<dbReference type="Pfam" id="PF07524">
    <property type="entry name" value="Bromo_TP"/>
    <property type="match status" value="1"/>
</dbReference>
<dbReference type="Proteomes" id="UP000256645">
    <property type="component" value="Unassembled WGS sequence"/>
</dbReference>
<accession>A0A3D8S6Y6</accession>
<evidence type="ECO:0000256" key="6">
    <source>
        <dbReference type="ARBA" id="ARBA00023242"/>
    </source>
</evidence>
<evidence type="ECO:0000313" key="11">
    <source>
        <dbReference type="Proteomes" id="UP000256645"/>
    </source>
</evidence>
<comment type="subcellular location">
    <subcellularLocation>
        <location evidence="1">Nucleus</location>
    </subcellularLocation>
</comment>
<feature type="domain" description="Bromodomain associated" evidence="8">
    <location>
        <begin position="56"/>
        <end position="126"/>
    </location>
</feature>
<dbReference type="PANTHER" id="PTHR46469:SF1">
    <property type="entry name" value="TRANSCRIPTION INITIATION FACTOR TFIID SUBUNIT 8"/>
    <property type="match status" value="1"/>
</dbReference>
<keyword evidence="4" id="KW-0805">Transcription regulation</keyword>
<gene>
    <name evidence="10" type="ORF">BP6252_03165</name>
</gene>
<dbReference type="InterPro" id="IPR019473">
    <property type="entry name" value="TFIID_su8_C"/>
</dbReference>
<dbReference type="GO" id="GO:0046982">
    <property type="term" value="F:protein heterodimerization activity"/>
    <property type="evidence" value="ECO:0007669"/>
    <property type="project" value="InterPro"/>
</dbReference>
<evidence type="ECO:0000256" key="1">
    <source>
        <dbReference type="ARBA" id="ARBA00004123"/>
    </source>
</evidence>
<evidence type="ECO:0000313" key="10">
    <source>
        <dbReference type="EMBL" id="RDW82053.1"/>
    </source>
</evidence>
<dbReference type="AlphaFoldDB" id="A0A3D8S6Y6"/>
<dbReference type="GO" id="GO:0005669">
    <property type="term" value="C:transcription factor TFIID complex"/>
    <property type="evidence" value="ECO:0007669"/>
    <property type="project" value="InterPro"/>
</dbReference>
<protein>
    <recommendedName>
        <fullName evidence="3">Transcription initiation factor TFIID subunit 8</fullName>
    </recommendedName>
</protein>
<dbReference type="InterPro" id="IPR006565">
    <property type="entry name" value="BTP"/>
</dbReference>
<sequence length="307" mass="34398">MAPILGKRPSPDQDDSTREPASKRQRIEPIPPLTPPPEEHSEAKVTDAVLFNDEPRQLLLRSVALALEHVGFSGASPEAMEALCAEVDEYAAEFLSGVTQSMLNARRSLPTPLDFKHALYRFDLPVLSLQPHSKPPIPASRSIPTFEYPAPSEEPDTDLQKKLLGEDLSGEQDKNSRAYIPKKFPSFPSKHTYKWTVTAPARPNPRDIREEAAKTARLGEEALRRLVKVSKAGKEKDVKKAASKDPRSKERHEMWEKTMQNLMAGNRPTTNGNLTTEEDRSMIVNSEQQYFRKAVVKKRNIPDSVAS</sequence>
<feature type="region of interest" description="Disordered" evidence="7">
    <location>
        <begin position="1"/>
        <end position="43"/>
    </location>
</feature>
<dbReference type="CDD" id="cd08049">
    <property type="entry name" value="TAF8"/>
    <property type="match status" value="1"/>
</dbReference>
<dbReference type="Gene3D" id="1.10.20.10">
    <property type="entry name" value="Histone, subunit A"/>
    <property type="match status" value="1"/>
</dbReference>
<feature type="compositionally biased region" description="Basic and acidic residues" evidence="7">
    <location>
        <begin position="9"/>
        <end position="27"/>
    </location>
</feature>
<dbReference type="InterPro" id="IPR009072">
    <property type="entry name" value="Histone-fold"/>
</dbReference>
<evidence type="ECO:0000256" key="3">
    <source>
        <dbReference type="ARBA" id="ARBA00017307"/>
    </source>
</evidence>
<dbReference type="STRING" id="1849047.A0A3D8S6Y6"/>
<dbReference type="InterPro" id="IPR037818">
    <property type="entry name" value="TAF8"/>
</dbReference>